<feature type="transmembrane region" description="Helical" evidence="1">
    <location>
        <begin position="93"/>
        <end position="110"/>
    </location>
</feature>
<dbReference type="SUPFAM" id="SSF103481">
    <property type="entry name" value="Multidrug resistance efflux transporter EmrE"/>
    <property type="match status" value="2"/>
</dbReference>
<dbReference type="RefSeq" id="WP_089377668.1">
    <property type="nucleotide sequence ID" value="NZ_FZNX01000002.1"/>
</dbReference>
<dbReference type="PANTHER" id="PTHR22911">
    <property type="entry name" value="ACYL-MALONYL CONDENSING ENZYME-RELATED"/>
    <property type="match status" value="1"/>
</dbReference>
<feature type="transmembrane region" description="Helical" evidence="1">
    <location>
        <begin position="122"/>
        <end position="138"/>
    </location>
</feature>
<keyword evidence="4" id="KW-1185">Reference proteome</keyword>
<organism evidence="3 4">
    <name type="scientific">Lutibacter flavus</name>
    <dbReference type="NCBI Taxonomy" id="691689"/>
    <lineage>
        <taxon>Bacteria</taxon>
        <taxon>Pseudomonadati</taxon>
        <taxon>Bacteroidota</taxon>
        <taxon>Flavobacteriia</taxon>
        <taxon>Flavobacteriales</taxon>
        <taxon>Flavobacteriaceae</taxon>
        <taxon>Lutibacter</taxon>
    </lineage>
</organism>
<protein>
    <submittedName>
        <fullName evidence="3">Permease of the drug/metabolite transporter (DMT) superfamily</fullName>
    </submittedName>
</protein>
<evidence type="ECO:0000259" key="2">
    <source>
        <dbReference type="Pfam" id="PF00892"/>
    </source>
</evidence>
<feature type="transmembrane region" description="Helical" evidence="1">
    <location>
        <begin position="12"/>
        <end position="31"/>
    </location>
</feature>
<feature type="transmembrane region" description="Helical" evidence="1">
    <location>
        <begin position="66"/>
        <end position="87"/>
    </location>
</feature>
<evidence type="ECO:0000256" key="1">
    <source>
        <dbReference type="SAM" id="Phobius"/>
    </source>
</evidence>
<gene>
    <name evidence="3" type="ORF">SAMN04488111_1339</name>
</gene>
<feature type="transmembrane region" description="Helical" evidence="1">
    <location>
        <begin position="150"/>
        <end position="167"/>
    </location>
</feature>
<reference evidence="4" key="1">
    <citation type="submission" date="2017-06" db="EMBL/GenBank/DDBJ databases">
        <authorList>
            <person name="Varghese N."/>
            <person name="Submissions S."/>
        </authorList>
    </citation>
    <scope>NUCLEOTIDE SEQUENCE [LARGE SCALE GENOMIC DNA]</scope>
    <source>
        <strain evidence="4">DSM 27993</strain>
    </source>
</reference>
<dbReference type="InterPro" id="IPR037185">
    <property type="entry name" value="EmrE-like"/>
</dbReference>
<evidence type="ECO:0000313" key="3">
    <source>
        <dbReference type="EMBL" id="SNR51419.1"/>
    </source>
</evidence>
<feature type="transmembrane region" description="Helical" evidence="1">
    <location>
        <begin position="237"/>
        <end position="256"/>
    </location>
</feature>
<feature type="transmembrane region" description="Helical" evidence="1">
    <location>
        <begin position="179"/>
        <end position="199"/>
    </location>
</feature>
<dbReference type="EMBL" id="FZNX01000002">
    <property type="protein sequence ID" value="SNR51419.1"/>
    <property type="molecule type" value="Genomic_DNA"/>
</dbReference>
<feature type="transmembrane region" description="Helical" evidence="1">
    <location>
        <begin position="211"/>
        <end position="230"/>
    </location>
</feature>
<feature type="transmembrane region" description="Helical" evidence="1">
    <location>
        <begin position="262"/>
        <end position="281"/>
    </location>
</feature>
<keyword evidence="1" id="KW-0812">Transmembrane</keyword>
<feature type="domain" description="EamA" evidence="2">
    <location>
        <begin position="14"/>
        <end position="137"/>
    </location>
</feature>
<keyword evidence="1" id="KW-0472">Membrane</keyword>
<dbReference type="OrthoDB" id="9150437at2"/>
<dbReference type="Pfam" id="PF00892">
    <property type="entry name" value="EamA"/>
    <property type="match status" value="2"/>
</dbReference>
<evidence type="ECO:0000313" key="4">
    <source>
        <dbReference type="Proteomes" id="UP000198412"/>
    </source>
</evidence>
<accession>A0A238X0L1</accession>
<dbReference type="Proteomes" id="UP000198412">
    <property type="component" value="Unassembled WGS sequence"/>
</dbReference>
<dbReference type="AlphaFoldDB" id="A0A238X0L1"/>
<feature type="transmembrane region" description="Helical" evidence="1">
    <location>
        <begin position="37"/>
        <end position="54"/>
    </location>
</feature>
<dbReference type="GO" id="GO:0016020">
    <property type="term" value="C:membrane"/>
    <property type="evidence" value="ECO:0007669"/>
    <property type="project" value="InterPro"/>
</dbReference>
<dbReference type="InterPro" id="IPR000620">
    <property type="entry name" value="EamA_dom"/>
</dbReference>
<name>A0A238X0L1_9FLAO</name>
<feature type="domain" description="EamA" evidence="2">
    <location>
        <begin position="149"/>
        <end position="278"/>
    </location>
</feature>
<dbReference type="PANTHER" id="PTHR22911:SF79">
    <property type="entry name" value="MOBA-LIKE NTP TRANSFERASE DOMAIN-CONTAINING PROTEIN"/>
    <property type="match status" value="1"/>
</dbReference>
<proteinExistence type="predicted"/>
<keyword evidence="1" id="KW-1133">Transmembrane helix</keyword>
<sequence length="287" mass="32383">MKSNHFTHLIELNIAVLLVSTSGVLGRYISMPPPITIWWRCVFAAIILGSYCWYKKIDLKILHKRDLATIIISGLLFGAHWVTYFYALHLSNVAIGMLSLFTYPVVTALLEPLFFKTKLNNKHVILGFVVLVGIYFLTPEFDLSNNYTKGILFGLVSSVFYAIRNILMKKKVANYHGSMLMFYQMVIITLVLLPVLFIFEVNPNINDWSALIALALFTTSIGHTLFVMSFKNFSISTASIMSSIQPIYGILFGLLFLNEIPASKTIIGGVLILTTVVIESYRSKKYN</sequence>